<evidence type="ECO:0008006" key="3">
    <source>
        <dbReference type="Google" id="ProtNLM"/>
    </source>
</evidence>
<dbReference type="PROSITE" id="PS51257">
    <property type="entry name" value="PROKAR_LIPOPROTEIN"/>
    <property type="match status" value="1"/>
</dbReference>
<sequence precursor="true">MFSRNIVLYASLFLIIAALVVGAGCLSTVTVGDNSAGPVHAHYQYQDSWSPGLGCYSHLTGYVYNAGNVSTQDLRLDFNLVNTGTGTIRDSRSIYIGSIAPGDTKNYEMILDGECTQDYRVDFAVENP</sequence>
<dbReference type="KEGG" id="mbn:Mboo_1096"/>
<dbReference type="Proteomes" id="UP000002408">
    <property type="component" value="Chromosome"/>
</dbReference>
<evidence type="ECO:0000313" key="1">
    <source>
        <dbReference type="EMBL" id="ABS55614.1"/>
    </source>
</evidence>
<dbReference type="EMBL" id="CP000780">
    <property type="protein sequence ID" value="ABS55614.1"/>
    <property type="molecule type" value="Genomic_DNA"/>
</dbReference>
<proteinExistence type="predicted"/>
<evidence type="ECO:0000313" key="2">
    <source>
        <dbReference type="Proteomes" id="UP000002408"/>
    </source>
</evidence>
<organism evidence="1 2">
    <name type="scientific">Methanoregula boonei (strain DSM 21154 / JCM 14090 / 6A8)</name>
    <dbReference type="NCBI Taxonomy" id="456442"/>
    <lineage>
        <taxon>Archaea</taxon>
        <taxon>Methanobacteriati</taxon>
        <taxon>Methanobacteriota</taxon>
        <taxon>Stenosarchaea group</taxon>
        <taxon>Methanomicrobia</taxon>
        <taxon>Methanomicrobiales</taxon>
        <taxon>Methanoregulaceae</taxon>
        <taxon>Methanoregula</taxon>
    </lineage>
</organism>
<dbReference type="AlphaFoldDB" id="A7I7A3"/>
<dbReference type="RefSeq" id="WP_012106641.1">
    <property type="nucleotide sequence ID" value="NC_009712.1"/>
</dbReference>
<reference evidence="2" key="1">
    <citation type="journal article" date="2015" name="Microbiology">
        <title>Genome of Methanoregula boonei 6A8 reveals adaptations to oligotrophic peatland environments.</title>
        <authorList>
            <person name="Braeuer S."/>
            <person name="Cadillo-Quiroz H."/>
            <person name="Kyrpides N."/>
            <person name="Woyke T."/>
            <person name="Goodwin L."/>
            <person name="Detter C."/>
            <person name="Podell S."/>
            <person name="Yavitt J.B."/>
            <person name="Zinder S.H."/>
        </authorList>
    </citation>
    <scope>NUCLEOTIDE SEQUENCE [LARGE SCALE GENOMIC DNA]</scope>
    <source>
        <strain evidence="2">DSM 21154 / JCM 14090 / 6A8</strain>
    </source>
</reference>
<dbReference type="GeneID" id="5410021"/>
<name>A7I7A3_METB6</name>
<dbReference type="OrthoDB" id="385648at2157"/>
<dbReference type="eggNOG" id="arCOG07682">
    <property type="taxonomic scope" value="Archaea"/>
</dbReference>
<dbReference type="STRING" id="456442.Mboo_1096"/>
<keyword evidence="2" id="KW-1185">Reference proteome</keyword>
<protein>
    <recommendedName>
        <fullName evidence="3">CARDB domain-containing protein</fullName>
    </recommendedName>
</protein>
<accession>A7I7A3</accession>
<dbReference type="HOGENOM" id="CLU_1954644_0_0_2"/>
<gene>
    <name evidence="1" type="ordered locus">Mboo_1096</name>
</gene>